<feature type="transmembrane region" description="Helical" evidence="7">
    <location>
        <begin position="149"/>
        <end position="169"/>
    </location>
</feature>
<feature type="transmembrane region" description="Helical" evidence="7">
    <location>
        <begin position="113"/>
        <end position="137"/>
    </location>
</feature>
<evidence type="ECO:0000256" key="4">
    <source>
        <dbReference type="ARBA" id="ARBA00022692"/>
    </source>
</evidence>
<name>A0ABN8FF91_9BACL</name>
<evidence type="ECO:0000256" key="3">
    <source>
        <dbReference type="ARBA" id="ARBA00022475"/>
    </source>
</evidence>
<dbReference type="PANTHER" id="PTHR30193">
    <property type="entry name" value="ABC TRANSPORTER PERMEASE PROTEIN"/>
    <property type="match status" value="1"/>
</dbReference>
<sequence>MVSCPERGCLLVLTLKPEVPAEYSKQKEKEADSMSGKGGIIRELRQSKTLLLMIAPTIVFFIVFSYIPMIGVYYAFTKFDFDGGLFGSQFVGMENFNFLFKTGVLWNLTKNTVLYNLAFILLGNIMQIICAVFLAQLSGKLFKKTAQSLMFLPYFLSWVLVGAFVYNLFSDLGVVNSVLKQIGLHPYDFYLHTAPWKFIIVFFNIWKGLGYGTVIYLAAIMAISDEYYEAAKIDGATIFQQIRNITLPLLKPTFILLILFSLGSIMKGQFDLFYQIIGSNGMLYDATDIIDTYVFRSLTVNFDIGMGTAAGLYQSFFGFALIMIVNFIIRKTNKDYSLF</sequence>
<dbReference type="PROSITE" id="PS50928">
    <property type="entry name" value="ABC_TM1"/>
    <property type="match status" value="1"/>
</dbReference>
<feature type="domain" description="ABC transmembrane type-1" evidence="8">
    <location>
        <begin position="109"/>
        <end position="325"/>
    </location>
</feature>
<feature type="transmembrane region" description="Helical" evidence="7">
    <location>
        <begin position="311"/>
        <end position="329"/>
    </location>
</feature>
<comment type="similarity">
    <text evidence="7">Belongs to the binding-protein-dependent transport system permease family.</text>
</comment>
<dbReference type="Proteomes" id="UP000838749">
    <property type="component" value="Unassembled WGS sequence"/>
</dbReference>
<dbReference type="SUPFAM" id="SSF161098">
    <property type="entry name" value="MetI-like"/>
    <property type="match status" value="1"/>
</dbReference>
<comment type="subcellular location">
    <subcellularLocation>
        <location evidence="1 7">Cell membrane</location>
        <topology evidence="1 7">Multi-pass membrane protein</topology>
    </subcellularLocation>
</comment>
<dbReference type="Pfam" id="PF00528">
    <property type="entry name" value="BPD_transp_1"/>
    <property type="match status" value="1"/>
</dbReference>
<reference evidence="9" key="1">
    <citation type="submission" date="2021-12" db="EMBL/GenBank/DDBJ databases">
        <authorList>
            <person name="Criscuolo A."/>
        </authorList>
    </citation>
    <scope>NUCLEOTIDE SEQUENCE</scope>
    <source>
        <strain evidence="9">CIP111894</strain>
    </source>
</reference>
<evidence type="ECO:0000256" key="5">
    <source>
        <dbReference type="ARBA" id="ARBA00022989"/>
    </source>
</evidence>
<keyword evidence="5 7" id="KW-1133">Transmembrane helix</keyword>
<keyword evidence="4 7" id="KW-0812">Transmembrane</keyword>
<comment type="caution">
    <text evidence="9">The sequence shown here is derived from an EMBL/GenBank/DDBJ whole genome shotgun (WGS) entry which is preliminary data.</text>
</comment>
<keyword evidence="2 7" id="KW-0813">Transport</keyword>
<feature type="transmembrane region" description="Helical" evidence="7">
    <location>
        <begin position="50"/>
        <end position="76"/>
    </location>
</feature>
<keyword evidence="6 7" id="KW-0472">Membrane</keyword>
<evidence type="ECO:0000259" key="8">
    <source>
        <dbReference type="PROSITE" id="PS50928"/>
    </source>
</evidence>
<evidence type="ECO:0000256" key="1">
    <source>
        <dbReference type="ARBA" id="ARBA00004651"/>
    </source>
</evidence>
<keyword evidence="10" id="KW-1185">Reference proteome</keyword>
<dbReference type="InterPro" id="IPR035906">
    <property type="entry name" value="MetI-like_sf"/>
</dbReference>
<evidence type="ECO:0000256" key="7">
    <source>
        <dbReference type="RuleBase" id="RU363032"/>
    </source>
</evidence>
<feature type="transmembrane region" description="Helical" evidence="7">
    <location>
        <begin position="245"/>
        <end position="266"/>
    </location>
</feature>
<evidence type="ECO:0000313" key="9">
    <source>
        <dbReference type="EMBL" id="CAH1055505.1"/>
    </source>
</evidence>
<dbReference type="InterPro" id="IPR000515">
    <property type="entry name" value="MetI-like"/>
</dbReference>
<evidence type="ECO:0000256" key="6">
    <source>
        <dbReference type="ARBA" id="ARBA00023136"/>
    </source>
</evidence>
<dbReference type="InterPro" id="IPR051393">
    <property type="entry name" value="ABC_transporter_permease"/>
</dbReference>
<dbReference type="Gene3D" id="1.10.3720.10">
    <property type="entry name" value="MetI-like"/>
    <property type="match status" value="1"/>
</dbReference>
<dbReference type="CDD" id="cd06261">
    <property type="entry name" value="TM_PBP2"/>
    <property type="match status" value="1"/>
</dbReference>
<feature type="transmembrane region" description="Helical" evidence="7">
    <location>
        <begin position="198"/>
        <end position="224"/>
    </location>
</feature>
<evidence type="ECO:0000256" key="2">
    <source>
        <dbReference type="ARBA" id="ARBA00022448"/>
    </source>
</evidence>
<proteinExistence type="inferred from homology"/>
<accession>A0ABN8FF91</accession>
<gene>
    <name evidence="9" type="primary">yteP_8</name>
    <name evidence="9" type="ORF">PAECIP111894_01657</name>
</gene>
<dbReference type="PANTHER" id="PTHR30193:SF44">
    <property type="entry name" value="LACTOSE TRANSPORT SYSTEM PERMEASE PROTEIN LACF"/>
    <property type="match status" value="1"/>
</dbReference>
<evidence type="ECO:0000313" key="10">
    <source>
        <dbReference type="Proteomes" id="UP000838749"/>
    </source>
</evidence>
<keyword evidence="3" id="KW-1003">Cell membrane</keyword>
<organism evidence="9 10">
    <name type="scientific">Paenibacillus pseudetheri</name>
    <dbReference type="NCBI Taxonomy" id="2897682"/>
    <lineage>
        <taxon>Bacteria</taxon>
        <taxon>Bacillati</taxon>
        <taxon>Bacillota</taxon>
        <taxon>Bacilli</taxon>
        <taxon>Bacillales</taxon>
        <taxon>Paenibacillaceae</taxon>
        <taxon>Paenibacillus</taxon>
    </lineage>
</organism>
<protein>
    <submittedName>
        <fullName evidence="9">Multiple-sugar transport system permease YteP</fullName>
    </submittedName>
</protein>
<dbReference type="EMBL" id="CAKMAB010000007">
    <property type="protein sequence ID" value="CAH1055505.1"/>
    <property type="molecule type" value="Genomic_DNA"/>
</dbReference>